<gene>
    <name evidence="4" type="ORF">VC83_08562</name>
</gene>
<protein>
    <recommendedName>
        <fullName evidence="3">PITH domain-containing protein</fullName>
    </recommendedName>
</protein>
<evidence type="ECO:0000256" key="1">
    <source>
        <dbReference type="ARBA" id="ARBA00025788"/>
    </source>
</evidence>
<dbReference type="InterPro" id="IPR037047">
    <property type="entry name" value="PITH_dom_sf"/>
</dbReference>
<organism evidence="4">
    <name type="scientific">Pseudogymnoascus destructans</name>
    <dbReference type="NCBI Taxonomy" id="655981"/>
    <lineage>
        <taxon>Eukaryota</taxon>
        <taxon>Fungi</taxon>
        <taxon>Dikarya</taxon>
        <taxon>Ascomycota</taxon>
        <taxon>Pezizomycotina</taxon>
        <taxon>Leotiomycetes</taxon>
        <taxon>Thelebolales</taxon>
        <taxon>Thelebolaceae</taxon>
        <taxon>Pseudogymnoascus</taxon>
    </lineage>
</organism>
<feature type="domain" description="PITH" evidence="3">
    <location>
        <begin position="27"/>
        <end position="200"/>
    </location>
</feature>
<dbReference type="PANTHER" id="PTHR12175">
    <property type="entry name" value="AD039 HT014 THIOREDOXIN FAMILY TRP26"/>
    <property type="match status" value="1"/>
</dbReference>
<dbReference type="OrthoDB" id="2635at2759"/>
<evidence type="ECO:0000313" key="4">
    <source>
        <dbReference type="EMBL" id="OAF54945.1"/>
    </source>
</evidence>
<dbReference type="InterPro" id="IPR010400">
    <property type="entry name" value="PITH_dom"/>
</dbReference>
<dbReference type="Pfam" id="PF06201">
    <property type="entry name" value="PITH"/>
    <property type="match status" value="1"/>
</dbReference>
<dbReference type="EMBL" id="KV441413">
    <property type="protein sequence ID" value="OAF54945.1"/>
    <property type="molecule type" value="Genomic_DNA"/>
</dbReference>
<dbReference type="GO" id="GO:0005737">
    <property type="term" value="C:cytoplasm"/>
    <property type="evidence" value="ECO:0007669"/>
    <property type="project" value="UniProtKB-ARBA"/>
</dbReference>
<dbReference type="InterPro" id="IPR008979">
    <property type="entry name" value="Galactose-bd-like_sf"/>
</dbReference>
<evidence type="ECO:0000259" key="3">
    <source>
        <dbReference type="PROSITE" id="PS51532"/>
    </source>
</evidence>
<feature type="region of interest" description="Disordered" evidence="2">
    <location>
        <begin position="1"/>
        <end position="30"/>
    </location>
</feature>
<dbReference type="PROSITE" id="PS51532">
    <property type="entry name" value="PITH"/>
    <property type="match status" value="1"/>
</dbReference>
<sequence length="221" mass="24190">MSHHCHDEHDGHGHDHSHGDDGGHDHSDDITPAIQHSLYQHIDFDAITTLNEAVSGSGAAVVKKTWAERLEDSPELESDADEQLLMHIPFTGQIKLYSLLLRTSQSPSAPRTLKLFVNRNDVDFDLATQLTPTQTLHLSQTSEVQDIPVKRALFGTVQSLTLFFEDNFGEEVSRVGYVGFRGGWMRLGGAPEGVLYEAAANPRDHKVKGADALGMGSRLGG</sequence>
<dbReference type="eggNOG" id="KOG1730">
    <property type="taxonomic scope" value="Eukaryota"/>
</dbReference>
<dbReference type="Gene3D" id="2.60.120.470">
    <property type="entry name" value="PITH domain"/>
    <property type="match status" value="1"/>
</dbReference>
<dbReference type="InterPro" id="IPR045099">
    <property type="entry name" value="PITH1-like"/>
</dbReference>
<evidence type="ECO:0000256" key="2">
    <source>
        <dbReference type="SAM" id="MobiDB-lite"/>
    </source>
</evidence>
<dbReference type="AlphaFoldDB" id="A0A176ZY37"/>
<comment type="similarity">
    <text evidence="1">Belongs to the PITHD1 family.</text>
</comment>
<dbReference type="VEuPathDB" id="FungiDB:GMDG_05917"/>
<dbReference type="GO" id="GO:0005634">
    <property type="term" value="C:nucleus"/>
    <property type="evidence" value="ECO:0007669"/>
    <property type="project" value="TreeGrafter"/>
</dbReference>
<reference evidence="4" key="1">
    <citation type="submission" date="2016-03" db="EMBL/GenBank/DDBJ databases">
        <title>Updated assembly of Pseudogymnoascus destructans, the fungus causing white-nose syndrome of bats.</title>
        <authorList>
            <person name="Palmer J.M."/>
            <person name="Drees K.P."/>
            <person name="Foster J.T."/>
            <person name="Lindner D.L."/>
        </authorList>
    </citation>
    <scope>NUCLEOTIDE SEQUENCE [LARGE SCALE GENOMIC DNA]</scope>
    <source>
        <strain evidence="4">20631-21</strain>
    </source>
</reference>
<dbReference type="SUPFAM" id="SSF49785">
    <property type="entry name" value="Galactose-binding domain-like"/>
    <property type="match status" value="1"/>
</dbReference>
<name>A0A176ZY37_9PEZI</name>
<proteinExistence type="inferred from homology"/>
<dbReference type="Proteomes" id="UP000077154">
    <property type="component" value="Unassembled WGS sequence"/>
</dbReference>
<dbReference type="GeneID" id="36291602"/>
<accession>A0A176ZY37</accession>
<dbReference type="PANTHER" id="PTHR12175:SF1">
    <property type="entry name" value="PITH DOMAIN-CONTAINING PROTEIN 1"/>
    <property type="match status" value="1"/>
</dbReference>
<feature type="compositionally biased region" description="Basic and acidic residues" evidence="2">
    <location>
        <begin position="1"/>
        <end position="29"/>
    </location>
</feature>
<dbReference type="RefSeq" id="XP_024320248.1">
    <property type="nucleotide sequence ID" value="XM_024472111.1"/>
</dbReference>